<reference evidence="7 8" key="1">
    <citation type="submission" date="2016-07" db="EMBL/GenBank/DDBJ databases">
        <title>High microdiversification within the ubiquitous acI lineage of Actinobacteria.</title>
        <authorList>
            <person name="Neuenschwander S.M."/>
            <person name="Salcher M."/>
            <person name="Ghai R."/>
            <person name="Pernthaler J."/>
        </authorList>
    </citation>
    <scope>NUCLEOTIDE SEQUENCE [LARGE SCALE GENOMIC DNA]</scope>
    <source>
        <strain evidence="7">MMS-21-148</strain>
    </source>
</reference>
<dbReference type="CDD" id="cd06173">
    <property type="entry name" value="MFS_MefA_like"/>
    <property type="match status" value="1"/>
</dbReference>
<protein>
    <submittedName>
        <fullName evidence="7">Major facilitator superfamily protein</fullName>
    </submittedName>
</protein>
<feature type="transmembrane region" description="Helical" evidence="6">
    <location>
        <begin position="106"/>
        <end position="129"/>
    </location>
</feature>
<keyword evidence="8" id="KW-1185">Reference proteome</keyword>
<dbReference type="GO" id="GO:0022857">
    <property type="term" value="F:transmembrane transporter activity"/>
    <property type="evidence" value="ECO:0007669"/>
    <property type="project" value="InterPro"/>
</dbReference>
<evidence type="ECO:0000256" key="3">
    <source>
        <dbReference type="ARBA" id="ARBA00022692"/>
    </source>
</evidence>
<keyword evidence="4 6" id="KW-1133">Transmembrane helix</keyword>
<feature type="transmembrane region" description="Helical" evidence="6">
    <location>
        <begin position="287"/>
        <end position="307"/>
    </location>
</feature>
<dbReference type="SUPFAM" id="SSF103473">
    <property type="entry name" value="MFS general substrate transporter"/>
    <property type="match status" value="1"/>
</dbReference>
<evidence type="ECO:0000313" key="8">
    <source>
        <dbReference type="Proteomes" id="UP000217144"/>
    </source>
</evidence>
<organism evidence="7 8">
    <name type="scientific">Candidatus Planktophila lacus</name>
    <dbReference type="NCBI Taxonomy" id="1884913"/>
    <lineage>
        <taxon>Bacteria</taxon>
        <taxon>Bacillati</taxon>
        <taxon>Actinomycetota</taxon>
        <taxon>Actinomycetes</taxon>
        <taxon>Candidatus Nanopelagicales</taxon>
        <taxon>Candidatus Nanopelagicaceae</taxon>
        <taxon>Candidatus Planktophila</taxon>
    </lineage>
</organism>
<dbReference type="EMBL" id="CP016769">
    <property type="protein sequence ID" value="ASY10848.1"/>
    <property type="molecule type" value="Genomic_DNA"/>
</dbReference>
<evidence type="ECO:0000256" key="1">
    <source>
        <dbReference type="ARBA" id="ARBA00004651"/>
    </source>
</evidence>
<evidence type="ECO:0000256" key="6">
    <source>
        <dbReference type="SAM" id="Phobius"/>
    </source>
</evidence>
<keyword evidence="5 6" id="KW-0472">Membrane</keyword>
<feature type="transmembrane region" description="Helical" evidence="6">
    <location>
        <begin position="313"/>
        <end position="332"/>
    </location>
</feature>
<sequence length="423" mass="44832">MLKKYFEPGALFSYKAYRNLLISNVLTVIAMSAFPIALAVTVLDAGGSASTLGLILAARVLSGVLLAPVGGVWVDRLPRKMILIFSDGFRAVIGSIVIFIRPESISMWILGGIVVLMGISDAFGGPAAGAIIPSLIPDHLLPSGNVIRGILLKGSHIAGPGVAGVIVVSLGTHATYIATSIFFVLGAVLLIRIDEGPAIAPVGKESRFFLEIREGLKVVWYYKWIAAMILMASVQLMMVIGVENVLLPVITKRDFGTASVFATSAALFSLGGAISAVICIKAKVKNPGLVSVVVWGLFIFAPLVLAFPSSKELIFLAYFVAGFSVGPWEAFWATQVQREVPAEYQGRVFSIDYMGSLGLMPLGMALAGPMVSVFGEKELLIGVAVFHLLICGIVLFVPGVKEMKSTKPPYSSGNSSMGEQPRA</sequence>
<evidence type="ECO:0000256" key="4">
    <source>
        <dbReference type="ARBA" id="ARBA00022989"/>
    </source>
</evidence>
<accession>A0AAD0E499</accession>
<dbReference type="Pfam" id="PF07690">
    <property type="entry name" value="MFS_1"/>
    <property type="match status" value="1"/>
</dbReference>
<feature type="transmembrane region" description="Helical" evidence="6">
    <location>
        <begin position="260"/>
        <end position="280"/>
    </location>
</feature>
<gene>
    <name evidence="7" type="ORF">A1s21148_04915</name>
</gene>
<dbReference type="GO" id="GO:0005886">
    <property type="term" value="C:plasma membrane"/>
    <property type="evidence" value="ECO:0007669"/>
    <property type="project" value="UniProtKB-SubCell"/>
</dbReference>
<dbReference type="RefSeq" id="WP_095671334.1">
    <property type="nucleotide sequence ID" value="NZ_CP016769.1"/>
</dbReference>
<feature type="transmembrane region" description="Helical" evidence="6">
    <location>
        <begin position="21"/>
        <end position="43"/>
    </location>
</feature>
<feature type="transmembrane region" description="Helical" evidence="6">
    <location>
        <begin position="379"/>
        <end position="397"/>
    </location>
</feature>
<dbReference type="PANTHER" id="PTHR23513:SF11">
    <property type="entry name" value="STAPHYLOFERRIN A TRANSPORTER"/>
    <property type="match status" value="1"/>
</dbReference>
<feature type="transmembrane region" description="Helical" evidence="6">
    <location>
        <begin position="353"/>
        <end position="373"/>
    </location>
</feature>
<dbReference type="InterPro" id="IPR011701">
    <property type="entry name" value="MFS"/>
</dbReference>
<keyword evidence="3 6" id="KW-0812">Transmembrane</keyword>
<dbReference type="KEGG" id="plan:A1s21148_04915"/>
<proteinExistence type="predicted"/>
<dbReference type="PANTHER" id="PTHR23513">
    <property type="entry name" value="INTEGRAL MEMBRANE EFFLUX PROTEIN-RELATED"/>
    <property type="match status" value="1"/>
</dbReference>
<dbReference type="InterPro" id="IPR036259">
    <property type="entry name" value="MFS_trans_sf"/>
</dbReference>
<keyword evidence="2" id="KW-1003">Cell membrane</keyword>
<evidence type="ECO:0000256" key="2">
    <source>
        <dbReference type="ARBA" id="ARBA00022475"/>
    </source>
</evidence>
<evidence type="ECO:0000256" key="5">
    <source>
        <dbReference type="ARBA" id="ARBA00023136"/>
    </source>
</evidence>
<evidence type="ECO:0000313" key="7">
    <source>
        <dbReference type="EMBL" id="ASY10848.1"/>
    </source>
</evidence>
<dbReference type="AlphaFoldDB" id="A0AAD0E499"/>
<comment type="subcellular location">
    <subcellularLocation>
        <location evidence="1">Cell membrane</location>
        <topology evidence="1">Multi-pass membrane protein</topology>
    </subcellularLocation>
</comment>
<feature type="transmembrane region" description="Helical" evidence="6">
    <location>
        <begin position="49"/>
        <end position="74"/>
    </location>
</feature>
<feature type="transmembrane region" description="Helical" evidence="6">
    <location>
        <begin position="220"/>
        <end position="240"/>
    </location>
</feature>
<dbReference type="Gene3D" id="1.20.1250.20">
    <property type="entry name" value="MFS general substrate transporter like domains"/>
    <property type="match status" value="1"/>
</dbReference>
<name>A0AAD0E499_9ACTN</name>
<dbReference type="Proteomes" id="UP000217144">
    <property type="component" value="Chromosome"/>
</dbReference>